<proteinExistence type="predicted"/>
<evidence type="ECO:0000313" key="2">
    <source>
        <dbReference type="Proteomes" id="UP000324832"/>
    </source>
</evidence>
<protein>
    <submittedName>
        <fullName evidence="1">Uncharacterized protein</fullName>
    </submittedName>
</protein>
<dbReference type="AlphaFoldDB" id="A0A5E4R2M7"/>
<keyword evidence="2" id="KW-1185">Reference proteome</keyword>
<dbReference type="Proteomes" id="UP000324832">
    <property type="component" value="Unassembled WGS sequence"/>
</dbReference>
<gene>
    <name evidence="1" type="ORF">LSINAPIS_LOCUS13538</name>
</gene>
<sequence length="62" mass="7066">MTHVSKGQVRPGKESIHSGHFMVSHFEAEEQDDYDDIAVPTKTNITQMESFQRYKAPVEGQD</sequence>
<accession>A0A5E4R2M7</accession>
<reference evidence="1 2" key="1">
    <citation type="submission" date="2017-07" db="EMBL/GenBank/DDBJ databases">
        <authorList>
            <person name="Talla V."/>
            <person name="Backstrom N."/>
        </authorList>
    </citation>
    <scope>NUCLEOTIDE SEQUENCE [LARGE SCALE GENOMIC DNA]</scope>
</reference>
<evidence type="ECO:0000313" key="1">
    <source>
        <dbReference type="EMBL" id="VVD03564.1"/>
    </source>
</evidence>
<organism evidence="1 2">
    <name type="scientific">Leptidea sinapis</name>
    <dbReference type="NCBI Taxonomy" id="189913"/>
    <lineage>
        <taxon>Eukaryota</taxon>
        <taxon>Metazoa</taxon>
        <taxon>Ecdysozoa</taxon>
        <taxon>Arthropoda</taxon>
        <taxon>Hexapoda</taxon>
        <taxon>Insecta</taxon>
        <taxon>Pterygota</taxon>
        <taxon>Neoptera</taxon>
        <taxon>Endopterygota</taxon>
        <taxon>Lepidoptera</taxon>
        <taxon>Glossata</taxon>
        <taxon>Ditrysia</taxon>
        <taxon>Papilionoidea</taxon>
        <taxon>Pieridae</taxon>
        <taxon>Dismorphiinae</taxon>
        <taxon>Leptidea</taxon>
    </lineage>
</organism>
<dbReference type="EMBL" id="FZQP02006782">
    <property type="protein sequence ID" value="VVD03564.1"/>
    <property type="molecule type" value="Genomic_DNA"/>
</dbReference>
<name>A0A5E4R2M7_9NEOP</name>